<comment type="caution">
    <text evidence="2">The sequence shown here is derived from an EMBL/GenBank/DDBJ whole genome shotgun (WGS) entry which is preliminary data.</text>
</comment>
<dbReference type="Pfam" id="PF01979">
    <property type="entry name" value="Amidohydro_1"/>
    <property type="match status" value="1"/>
</dbReference>
<evidence type="ECO:0000313" key="3">
    <source>
        <dbReference type="Proteomes" id="UP000178975"/>
    </source>
</evidence>
<feature type="domain" description="Amidohydrolase-related" evidence="1">
    <location>
        <begin position="20"/>
        <end position="321"/>
    </location>
</feature>
<dbReference type="Proteomes" id="UP000178975">
    <property type="component" value="Unassembled WGS sequence"/>
</dbReference>
<gene>
    <name evidence="2" type="ORF">A2456_01195</name>
</gene>
<dbReference type="PANTHER" id="PTHR32027">
    <property type="entry name" value="CYTOSINE DEAMINASE"/>
    <property type="match status" value="1"/>
</dbReference>
<reference evidence="2 3" key="1">
    <citation type="journal article" date="2016" name="Nat. Commun.">
        <title>Thousands of microbial genomes shed light on interconnected biogeochemical processes in an aquifer system.</title>
        <authorList>
            <person name="Anantharaman K."/>
            <person name="Brown C.T."/>
            <person name="Hug L.A."/>
            <person name="Sharon I."/>
            <person name="Castelle C.J."/>
            <person name="Probst A.J."/>
            <person name="Thomas B.C."/>
            <person name="Singh A."/>
            <person name="Wilkins M.J."/>
            <person name="Karaoz U."/>
            <person name="Brodie E.L."/>
            <person name="Williams K.H."/>
            <person name="Hubbard S.S."/>
            <person name="Banfield J.F."/>
        </authorList>
    </citation>
    <scope>NUCLEOTIDE SEQUENCE [LARGE SCALE GENOMIC DNA]</scope>
</reference>
<dbReference type="PANTHER" id="PTHR32027:SF0">
    <property type="entry name" value="CYTOSINE DEAMINASE"/>
    <property type="match status" value="1"/>
</dbReference>
<evidence type="ECO:0000259" key="1">
    <source>
        <dbReference type="Pfam" id="PF01979"/>
    </source>
</evidence>
<evidence type="ECO:0000313" key="2">
    <source>
        <dbReference type="EMBL" id="OGJ09213.1"/>
    </source>
</evidence>
<sequence>MKNSWDLKTQMLEAIKEKGGFVNCHAHFDKSYFITREGLEKSTVSMEEKWRMSDGIKRNSTVEDIKVRIRRALDTLVSQGCKLTCTFVDAYDAVGHKAIDAALAVKEEYKNKITMLIASQPLGGLIDDEARVLYEEITAKADIAGGLPSKDRPNDEKHLDYLFKIAKKLNKPVHVHIDQENNPNERDTEKLISAVRRHNYEGRTVAVHAISVSAQAKEYRTKIYKEMAELGMAVLVCPSAVISMRQLDQFLAPVHNSIANVSEMLEAGVLVGLGIDNIADFYEPFVDGDMWVELRLMQEACRYYNLDELVKIASENGEKILRYK</sequence>
<dbReference type="InterPro" id="IPR052349">
    <property type="entry name" value="Metallo-hydrolase_Enzymes"/>
</dbReference>
<dbReference type="SUPFAM" id="SSF51556">
    <property type="entry name" value="Metallo-dependent hydrolases"/>
    <property type="match status" value="1"/>
</dbReference>
<name>A0A1F6YS66_9BACT</name>
<dbReference type="NCBIfam" id="NF005365">
    <property type="entry name" value="PRK06886.1"/>
    <property type="match status" value="1"/>
</dbReference>
<dbReference type="Gene3D" id="3.20.20.140">
    <property type="entry name" value="Metal-dependent hydrolases"/>
    <property type="match status" value="1"/>
</dbReference>
<dbReference type="InterPro" id="IPR032466">
    <property type="entry name" value="Metal_Hydrolase"/>
</dbReference>
<dbReference type="AlphaFoldDB" id="A0A1F6YS66"/>
<protein>
    <recommendedName>
        <fullName evidence="1">Amidohydrolase-related domain-containing protein</fullName>
    </recommendedName>
</protein>
<dbReference type="GO" id="GO:0016814">
    <property type="term" value="F:hydrolase activity, acting on carbon-nitrogen (but not peptide) bonds, in cyclic amidines"/>
    <property type="evidence" value="ECO:0007669"/>
    <property type="project" value="TreeGrafter"/>
</dbReference>
<organism evidence="2 3">
    <name type="scientific">Candidatus Nomurabacteria bacterium RIFOXYC2_FULL_36_19</name>
    <dbReference type="NCBI Taxonomy" id="1801806"/>
    <lineage>
        <taxon>Bacteria</taxon>
        <taxon>Candidatus Nomuraibacteriota</taxon>
    </lineage>
</organism>
<proteinExistence type="predicted"/>
<dbReference type="InterPro" id="IPR006680">
    <property type="entry name" value="Amidohydro-rel"/>
</dbReference>
<accession>A0A1F6YS66</accession>
<dbReference type="EMBL" id="MFWE01000027">
    <property type="protein sequence ID" value="OGJ09213.1"/>
    <property type="molecule type" value="Genomic_DNA"/>
</dbReference>